<keyword evidence="3" id="KW-0862">Zinc</keyword>
<reference evidence="7 8" key="1">
    <citation type="journal article" date="2008" name="Science">
        <title>The Physcomitrella genome reveals evolutionary insights into the conquest of land by plants.</title>
        <authorList>
            <person name="Rensing S."/>
            <person name="Lang D."/>
            <person name="Zimmer A."/>
            <person name="Terry A."/>
            <person name="Salamov A."/>
            <person name="Shapiro H."/>
            <person name="Nishiyama T."/>
            <person name="Perroud P.-F."/>
            <person name="Lindquist E."/>
            <person name="Kamisugi Y."/>
            <person name="Tanahashi T."/>
            <person name="Sakakibara K."/>
            <person name="Fujita T."/>
            <person name="Oishi K."/>
            <person name="Shin-I T."/>
            <person name="Kuroki Y."/>
            <person name="Toyoda A."/>
            <person name="Suzuki Y."/>
            <person name="Hashimoto A."/>
            <person name="Yamaguchi K."/>
            <person name="Sugano A."/>
            <person name="Kohara Y."/>
            <person name="Fujiyama A."/>
            <person name="Anterola A."/>
            <person name="Aoki S."/>
            <person name="Ashton N."/>
            <person name="Barbazuk W.B."/>
            <person name="Barker E."/>
            <person name="Bennetzen J."/>
            <person name="Bezanilla M."/>
            <person name="Blankenship R."/>
            <person name="Cho S.H."/>
            <person name="Dutcher S."/>
            <person name="Estelle M."/>
            <person name="Fawcett J.A."/>
            <person name="Gundlach H."/>
            <person name="Hanada K."/>
            <person name="Heyl A."/>
            <person name="Hicks K.A."/>
            <person name="Hugh J."/>
            <person name="Lohr M."/>
            <person name="Mayer K."/>
            <person name="Melkozernov A."/>
            <person name="Murata T."/>
            <person name="Nelson D."/>
            <person name="Pils B."/>
            <person name="Prigge M."/>
            <person name="Reiss B."/>
            <person name="Renner T."/>
            <person name="Rombauts S."/>
            <person name="Rushton P."/>
            <person name="Sanderfoot A."/>
            <person name="Schween G."/>
            <person name="Shiu S.-H."/>
            <person name="Stueber K."/>
            <person name="Theodoulou F.L."/>
            <person name="Tu H."/>
            <person name="Van de Peer Y."/>
            <person name="Verrier P.J."/>
            <person name="Waters E."/>
            <person name="Wood A."/>
            <person name="Yang L."/>
            <person name="Cove D."/>
            <person name="Cuming A."/>
            <person name="Hasebe M."/>
            <person name="Lucas S."/>
            <person name="Mishler D.B."/>
            <person name="Reski R."/>
            <person name="Grigoriev I."/>
            <person name="Quatrano R.S."/>
            <person name="Boore J.L."/>
        </authorList>
    </citation>
    <scope>NUCLEOTIDE SEQUENCE [LARGE SCALE GENOMIC DNA]</scope>
    <source>
        <strain evidence="7 8">cv. Gransden 2004</strain>
    </source>
</reference>
<dbReference type="CDD" id="cd16474">
    <property type="entry name" value="RING-H2_RNF111-like"/>
    <property type="match status" value="1"/>
</dbReference>
<keyword evidence="8" id="KW-1185">Reference proteome</keyword>
<evidence type="ECO:0000313" key="8">
    <source>
        <dbReference type="Proteomes" id="UP000006727"/>
    </source>
</evidence>
<dbReference type="GO" id="GO:0008270">
    <property type="term" value="F:zinc ion binding"/>
    <property type="evidence" value="ECO:0007669"/>
    <property type="project" value="UniProtKB-KW"/>
</dbReference>
<proteinExistence type="predicted"/>
<feature type="region of interest" description="Disordered" evidence="5">
    <location>
        <begin position="1"/>
        <end position="25"/>
    </location>
</feature>
<reference evidence="7 8" key="2">
    <citation type="journal article" date="2018" name="Plant J.">
        <title>The Physcomitrella patens chromosome-scale assembly reveals moss genome structure and evolution.</title>
        <authorList>
            <person name="Lang D."/>
            <person name="Ullrich K.K."/>
            <person name="Murat F."/>
            <person name="Fuchs J."/>
            <person name="Jenkins J."/>
            <person name="Haas F.B."/>
            <person name="Piednoel M."/>
            <person name="Gundlach H."/>
            <person name="Van Bel M."/>
            <person name="Meyberg R."/>
            <person name="Vives C."/>
            <person name="Morata J."/>
            <person name="Symeonidi A."/>
            <person name="Hiss M."/>
            <person name="Muchero W."/>
            <person name="Kamisugi Y."/>
            <person name="Saleh O."/>
            <person name="Blanc G."/>
            <person name="Decker E.L."/>
            <person name="van Gessel N."/>
            <person name="Grimwood J."/>
            <person name="Hayes R.D."/>
            <person name="Graham S.W."/>
            <person name="Gunter L.E."/>
            <person name="McDaniel S.F."/>
            <person name="Hoernstein S.N.W."/>
            <person name="Larsson A."/>
            <person name="Li F.W."/>
            <person name="Perroud P.F."/>
            <person name="Phillips J."/>
            <person name="Ranjan P."/>
            <person name="Rokshar D.S."/>
            <person name="Rothfels C.J."/>
            <person name="Schneider L."/>
            <person name="Shu S."/>
            <person name="Stevenson D.W."/>
            <person name="Thummler F."/>
            <person name="Tillich M."/>
            <person name="Villarreal Aguilar J.C."/>
            <person name="Widiez T."/>
            <person name="Wong G.K."/>
            <person name="Wymore A."/>
            <person name="Zhang Y."/>
            <person name="Zimmer A.D."/>
            <person name="Quatrano R.S."/>
            <person name="Mayer K.F.X."/>
            <person name="Goodstein D."/>
            <person name="Casacuberta J.M."/>
            <person name="Vandepoele K."/>
            <person name="Reski R."/>
            <person name="Cuming A.C."/>
            <person name="Tuskan G.A."/>
            <person name="Maumus F."/>
            <person name="Salse J."/>
            <person name="Schmutz J."/>
            <person name="Rensing S.A."/>
        </authorList>
    </citation>
    <scope>NUCLEOTIDE SEQUENCE [LARGE SCALE GENOMIC DNA]</scope>
    <source>
        <strain evidence="7 8">cv. Gransden 2004</strain>
    </source>
</reference>
<name>A0A7I4D6D7_PHYPA</name>
<dbReference type="PANTHER" id="PTHR45931:SF24">
    <property type="entry name" value="RING-TYPE DOMAIN-CONTAINING PROTEIN"/>
    <property type="match status" value="1"/>
</dbReference>
<dbReference type="InterPro" id="IPR001841">
    <property type="entry name" value="Znf_RING"/>
</dbReference>
<keyword evidence="2 4" id="KW-0863">Zinc-finger</keyword>
<feature type="region of interest" description="Disordered" evidence="5">
    <location>
        <begin position="109"/>
        <end position="189"/>
    </location>
</feature>
<dbReference type="Pfam" id="PF13639">
    <property type="entry name" value="zf-RING_2"/>
    <property type="match status" value="1"/>
</dbReference>
<feature type="region of interest" description="Disordered" evidence="5">
    <location>
        <begin position="43"/>
        <end position="63"/>
    </location>
</feature>
<dbReference type="PROSITE" id="PS50089">
    <property type="entry name" value="ZF_RING_2"/>
    <property type="match status" value="1"/>
</dbReference>
<organism evidence="7 8">
    <name type="scientific">Physcomitrium patens</name>
    <name type="common">Spreading-leaved earth moss</name>
    <name type="synonym">Physcomitrella patens</name>
    <dbReference type="NCBI Taxonomy" id="3218"/>
    <lineage>
        <taxon>Eukaryota</taxon>
        <taxon>Viridiplantae</taxon>
        <taxon>Streptophyta</taxon>
        <taxon>Embryophyta</taxon>
        <taxon>Bryophyta</taxon>
        <taxon>Bryophytina</taxon>
        <taxon>Bryopsida</taxon>
        <taxon>Funariidae</taxon>
        <taxon>Funariales</taxon>
        <taxon>Funariaceae</taxon>
        <taxon>Physcomitrium</taxon>
    </lineage>
</organism>
<dbReference type="AlphaFoldDB" id="A0A7I4D6D7"/>
<dbReference type="InterPro" id="IPR051834">
    <property type="entry name" value="RING_finger_E3_ligase"/>
</dbReference>
<keyword evidence="1" id="KW-0479">Metal-binding</keyword>
<feature type="compositionally biased region" description="Low complexity" evidence="5">
    <location>
        <begin position="121"/>
        <end position="135"/>
    </location>
</feature>
<evidence type="ECO:0000313" key="7">
    <source>
        <dbReference type="EnsemblPlants" id="Pp3c2_17560V3.2"/>
    </source>
</evidence>
<evidence type="ECO:0000256" key="2">
    <source>
        <dbReference type="ARBA" id="ARBA00022771"/>
    </source>
</evidence>
<sequence>MEGSGPSEEGSKGNEVEVLGEGSTRWRGSRVLKPCNALAGWSERATPSLEHTSNEVEVEDNGELQHQAADTMDDRETSDARWCRLANPEADVSPWRRRVRIDTMPSVARDATSGMTHDGRSVGSEGSMEVSEMSGWRNPRMNRRHAGNSGPGNGESARNEVVGPSHRSRESPVRRLMQGSASGDAKRARRIMHRSGVTNSEEPSGEGGNFLRVEDVYENSVPSGEQINVVPSPGLRRGRSLTLGPSALGTRLVGPSHTVNNGLRRRLGRHRSQAGGGSIFEASDSNNLRRPFVIPLDTENERVVNQPNGIVNLEDPDSPTLVSVRPGNTIVLDDDGEAERARQLSEDERVARELQEAFALEDMGGSQPPTDEMFARMLQDEENSHGLWLPLEQRPVFFAPPGLLANEHHREARRLFRNELAQGSAGVADNVASGSRVGRRGLRRNSALGRMLNAHSAPTPDHMLDRRIPFPSSMGLESRMEFLAALEMAFQEQLPVGLQLAHLDRDFNENDYEMLLALDTDNSSHRGASMETINQLPVTTIAPTDVFEDCSICLEVPVSGDIVRRLPCMHVFHQPCIDQWLQCQAVCPVCKAHISGG</sequence>
<dbReference type="Gene3D" id="3.30.40.10">
    <property type="entry name" value="Zinc/RING finger domain, C3HC4 (zinc finger)"/>
    <property type="match status" value="1"/>
</dbReference>
<dbReference type="SMART" id="SM00184">
    <property type="entry name" value="RING"/>
    <property type="match status" value="1"/>
</dbReference>
<evidence type="ECO:0000256" key="5">
    <source>
        <dbReference type="SAM" id="MobiDB-lite"/>
    </source>
</evidence>
<dbReference type="InterPro" id="IPR013083">
    <property type="entry name" value="Znf_RING/FYVE/PHD"/>
</dbReference>
<dbReference type="EMBL" id="ABEU02000002">
    <property type="status" value="NOT_ANNOTATED_CDS"/>
    <property type="molecule type" value="Genomic_DNA"/>
</dbReference>
<dbReference type="SUPFAM" id="SSF57850">
    <property type="entry name" value="RING/U-box"/>
    <property type="match status" value="1"/>
</dbReference>
<protein>
    <recommendedName>
        <fullName evidence="6">RING-type domain-containing protein</fullName>
    </recommendedName>
</protein>
<evidence type="ECO:0000256" key="4">
    <source>
        <dbReference type="PROSITE-ProRule" id="PRU00175"/>
    </source>
</evidence>
<dbReference type="EnsemblPlants" id="Pp3c2_17560V3.2">
    <property type="protein sequence ID" value="Pp3c2_17560V3.2"/>
    <property type="gene ID" value="Pp3c2_17560"/>
</dbReference>
<dbReference type="Proteomes" id="UP000006727">
    <property type="component" value="Chromosome 2"/>
</dbReference>
<feature type="domain" description="RING-type" evidence="6">
    <location>
        <begin position="550"/>
        <end position="591"/>
    </location>
</feature>
<accession>A0A7I4D6D7</accession>
<dbReference type="PANTHER" id="PTHR45931">
    <property type="entry name" value="SI:CH211-59O9.10"/>
    <property type="match status" value="1"/>
</dbReference>
<evidence type="ECO:0000259" key="6">
    <source>
        <dbReference type="PROSITE" id="PS50089"/>
    </source>
</evidence>
<evidence type="ECO:0000256" key="3">
    <source>
        <dbReference type="ARBA" id="ARBA00022833"/>
    </source>
</evidence>
<gene>
    <name evidence="7" type="primary">LOC112278768</name>
</gene>
<dbReference type="Gramene" id="Pp3c2_17560V3.2">
    <property type="protein sequence ID" value="Pp3c2_17560V3.2"/>
    <property type="gene ID" value="Pp3c2_17560"/>
</dbReference>
<reference evidence="7" key="3">
    <citation type="submission" date="2020-12" db="UniProtKB">
        <authorList>
            <consortium name="EnsemblPlants"/>
        </authorList>
    </citation>
    <scope>IDENTIFICATION</scope>
</reference>
<evidence type="ECO:0000256" key="1">
    <source>
        <dbReference type="ARBA" id="ARBA00022723"/>
    </source>
</evidence>